<evidence type="ECO:0000313" key="2">
    <source>
        <dbReference type="EMBL" id="KAF2821809.1"/>
    </source>
</evidence>
<name>A0A6A6ZMB4_9PLEO</name>
<proteinExistence type="predicted"/>
<evidence type="ECO:0000313" key="3">
    <source>
        <dbReference type="Proteomes" id="UP000799424"/>
    </source>
</evidence>
<gene>
    <name evidence="2" type="ORF">CC86DRAFT_100897</name>
</gene>
<keyword evidence="1" id="KW-0472">Membrane</keyword>
<protein>
    <submittedName>
        <fullName evidence="2">Uncharacterized protein</fullName>
    </submittedName>
</protein>
<keyword evidence="1" id="KW-0812">Transmembrane</keyword>
<feature type="transmembrane region" description="Helical" evidence="1">
    <location>
        <begin position="106"/>
        <end position="128"/>
    </location>
</feature>
<sequence length="130" mass="14787">MHITPRNHRLVIVSIFKLENPLPLFNFTLQERLRSFPVAVECGVNNVNVFLRSLRLWRSSEDTRARGDLMCIRRMSLSATIEAVMLVLDVMVQDAVYVLYGSRITFASGYVLFSMASIVVVFVASMAWTV</sequence>
<dbReference type="EMBL" id="MU006236">
    <property type="protein sequence ID" value="KAF2821809.1"/>
    <property type="molecule type" value="Genomic_DNA"/>
</dbReference>
<dbReference type="AlphaFoldDB" id="A0A6A6ZMB4"/>
<dbReference type="Proteomes" id="UP000799424">
    <property type="component" value="Unassembled WGS sequence"/>
</dbReference>
<reference evidence="2" key="1">
    <citation type="journal article" date="2020" name="Stud. Mycol.">
        <title>101 Dothideomycetes genomes: a test case for predicting lifestyles and emergence of pathogens.</title>
        <authorList>
            <person name="Haridas S."/>
            <person name="Albert R."/>
            <person name="Binder M."/>
            <person name="Bloem J."/>
            <person name="Labutti K."/>
            <person name="Salamov A."/>
            <person name="Andreopoulos B."/>
            <person name="Baker S."/>
            <person name="Barry K."/>
            <person name="Bills G."/>
            <person name="Bluhm B."/>
            <person name="Cannon C."/>
            <person name="Castanera R."/>
            <person name="Culley D."/>
            <person name="Daum C."/>
            <person name="Ezra D."/>
            <person name="Gonzalez J."/>
            <person name="Henrissat B."/>
            <person name="Kuo A."/>
            <person name="Liang C."/>
            <person name="Lipzen A."/>
            <person name="Lutzoni F."/>
            <person name="Magnuson J."/>
            <person name="Mondo S."/>
            <person name="Nolan M."/>
            <person name="Ohm R."/>
            <person name="Pangilinan J."/>
            <person name="Park H.-J."/>
            <person name="Ramirez L."/>
            <person name="Alfaro M."/>
            <person name="Sun H."/>
            <person name="Tritt A."/>
            <person name="Yoshinaga Y."/>
            <person name="Zwiers L.-H."/>
            <person name="Turgeon B."/>
            <person name="Goodwin S."/>
            <person name="Spatafora J."/>
            <person name="Crous P."/>
            <person name="Grigoriev I."/>
        </authorList>
    </citation>
    <scope>NUCLEOTIDE SEQUENCE</scope>
    <source>
        <strain evidence="2">CBS 113818</strain>
    </source>
</reference>
<organism evidence="2 3">
    <name type="scientific">Ophiobolus disseminans</name>
    <dbReference type="NCBI Taxonomy" id="1469910"/>
    <lineage>
        <taxon>Eukaryota</taxon>
        <taxon>Fungi</taxon>
        <taxon>Dikarya</taxon>
        <taxon>Ascomycota</taxon>
        <taxon>Pezizomycotina</taxon>
        <taxon>Dothideomycetes</taxon>
        <taxon>Pleosporomycetidae</taxon>
        <taxon>Pleosporales</taxon>
        <taxon>Pleosporineae</taxon>
        <taxon>Phaeosphaeriaceae</taxon>
        <taxon>Ophiobolus</taxon>
    </lineage>
</organism>
<accession>A0A6A6ZMB4</accession>
<keyword evidence="3" id="KW-1185">Reference proteome</keyword>
<evidence type="ECO:0000256" key="1">
    <source>
        <dbReference type="SAM" id="Phobius"/>
    </source>
</evidence>
<keyword evidence="1" id="KW-1133">Transmembrane helix</keyword>